<organism evidence="5 6">
    <name type="scientific">Bradyrhizobium xenonodulans</name>
    <dbReference type="NCBI Taxonomy" id="2736875"/>
    <lineage>
        <taxon>Bacteria</taxon>
        <taxon>Pseudomonadati</taxon>
        <taxon>Pseudomonadota</taxon>
        <taxon>Alphaproteobacteria</taxon>
        <taxon>Hyphomicrobiales</taxon>
        <taxon>Nitrobacteraceae</taxon>
        <taxon>Bradyrhizobium</taxon>
    </lineage>
</organism>
<evidence type="ECO:0000313" key="6">
    <source>
        <dbReference type="Proteomes" id="UP001179614"/>
    </source>
</evidence>
<keyword evidence="6" id="KW-1185">Reference proteome</keyword>
<evidence type="ECO:0000256" key="3">
    <source>
        <dbReference type="SAM" id="MobiDB-lite"/>
    </source>
</evidence>
<reference evidence="5" key="1">
    <citation type="submission" date="2021-12" db="EMBL/GenBank/DDBJ databases">
        <title>Bradyrhizobium xenonodulans sp. nov.</title>
        <authorList>
            <person name="Claassens R."/>
            <person name="Venter S.N."/>
            <person name="Beukes C.W."/>
            <person name="Stepkowski T."/>
            <person name="Steenkamp E.T."/>
        </authorList>
    </citation>
    <scope>NUCLEOTIDE SEQUENCE</scope>
    <source>
        <strain evidence="5">14AB</strain>
    </source>
</reference>
<gene>
    <name evidence="5" type="ORF">I3J27_02195</name>
</gene>
<sequence length="284" mass="31230">MKVLVVFAHPEQRSLSGSLRDVAVRELEAQGHEVRVSDLYAEGWKSDVGRDDFPSLPADARLAPAAASKQAFEAGTLTPDVKREIEKLLWADALILQFPLWWFSMPAILKGWVDRVFAYGFAYGVGEHSEKRWGDRYGEGTLAGKRAMLIVTAGGWQEHYSARGINGPIDDLLFPINHGILYYPGYDVLPPFVVYKADKLGEGGFEAIAERLRERMRTLATASPIPYRRQNGGDYLIPSMQLRAGLESPEASGFALHLARAQARVSRGDPDATQSPTDASAATA</sequence>
<dbReference type="PANTHER" id="PTHR10204:SF34">
    <property type="entry name" value="NAD(P)H DEHYDROGENASE [QUINONE] 1 ISOFORM 1"/>
    <property type="match status" value="1"/>
</dbReference>
<dbReference type="Pfam" id="PF02525">
    <property type="entry name" value="Flavodoxin_2"/>
    <property type="match status" value="1"/>
</dbReference>
<dbReference type="Gene3D" id="3.40.50.360">
    <property type="match status" value="1"/>
</dbReference>
<proteinExistence type="inferred from homology"/>
<evidence type="ECO:0000259" key="4">
    <source>
        <dbReference type="Pfam" id="PF02525"/>
    </source>
</evidence>
<evidence type="ECO:0000256" key="1">
    <source>
        <dbReference type="ARBA" id="ARBA00006252"/>
    </source>
</evidence>
<dbReference type="SUPFAM" id="SSF52218">
    <property type="entry name" value="Flavoproteins"/>
    <property type="match status" value="1"/>
</dbReference>
<feature type="region of interest" description="Disordered" evidence="3">
    <location>
        <begin position="265"/>
        <end position="284"/>
    </location>
</feature>
<protein>
    <submittedName>
        <fullName evidence="5">NAD(P)H-dependent oxidoreductase</fullName>
    </submittedName>
</protein>
<dbReference type="EMBL" id="CP089391">
    <property type="protein sequence ID" value="WBL79258.1"/>
    <property type="molecule type" value="Genomic_DNA"/>
</dbReference>
<accession>A0ABY7MLI7</accession>
<dbReference type="PANTHER" id="PTHR10204">
    <property type="entry name" value="NAD P H OXIDOREDUCTASE-RELATED"/>
    <property type="match status" value="1"/>
</dbReference>
<dbReference type="InterPro" id="IPR029039">
    <property type="entry name" value="Flavoprotein-like_sf"/>
</dbReference>
<dbReference type="RefSeq" id="WP_270164728.1">
    <property type="nucleotide sequence ID" value="NZ_CP089391.1"/>
</dbReference>
<feature type="compositionally biased region" description="Polar residues" evidence="3">
    <location>
        <begin position="272"/>
        <end position="284"/>
    </location>
</feature>
<dbReference type="InterPro" id="IPR003680">
    <property type="entry name" value="Flavodoxin_fold"/>
</dbReference>
<name>A0ABY7MLI7_9BRAD</name>
<dbReference type="InterPro" id="IPR051545">
    <property type="entry name" value="NAD(P)H_dehydrogenase_qn"/>
</dbReference>
<feature type="domain" description="Flavodoxin-like fold" evidence="4">
    <location>
        <begin position="1"/>
        <end position="214"/>
    </location>
</feature>
<comment type="similarity">
    <text evidence="1">Belongs to the NAD(P)H dehydrogenase (quinone) family.</text>
</comment>
<keyword evidence="2" id="KW-0560">Oxidoreductase</keyword>
<dbReference type="Proteomes" id="UP001179614">
    <property type="component" value="Chromosome"/>
</dbReference>
<evidence type="ECO:0000256" key="2">
    <source>
        <dbReference type="ARBA" id="ARBA00023002"/>
    </source>
</evidence>
<evidence type="ECO:0000313" key="5">
    <source>
        <dbReference type="EMBL" id="WBL79258.1"/>
    </source>
</evidence>